<proteinExistence type="predicted"/>
<protein>
    <submittedName>
        <fullName evidence="1">Uncharacterized protein</fullName>
    </submittedName>
</protein>
<dbReference type="EMBL" id="MT143797">
    <property type="protein sequence ID" value="QJB02636.1"/>
    <property type="molecule type" value="Genomic_DNA"/>
</dbReference>
<organism evidence="1">
    <name type="scientific">viral metagenome</name>
    <dbReference type="NCBI Taxonomy" id="1070528"/>
    <lineage>
        <taxon>unclassified sequences</taxon>
        <taxon>metagenomes</taxon>
        <taxon>organismal metagenomes</taxon>
    </lineage>
</organism>
<name>A0A6M3MBS2_9ZZZZ</name>
<evidence type="ECO:0000313" key="1">
    <source>
        <dbReference type="EMBL" id="QJB02636.1"/>
    </source>
</evidence>
<accession>A0A6M3MBS2</accession>
<reference evidence="1" key="1">
    <citation type="submission" date="2020-03" db="EMBL/GenBank/DDBJ databases">
        <title>The deep terrestrial virosphere.</title>
        <authorList>
            <person name="Holmfeldt K."/>
            <person name="Nilsson E."/>
            <person name="Simone D."/>
            <person name="Lopez-Fernandez M."/>
            <person name="Wu X."/>
            <person name="de Brujin I."/>
            <person name="Lundin D."/>
            <person name="Andersson A."/>
            <person name="Bertilsson S."/>
            <person name="Dopson M."/>
        </authorList>
    </citation>
    <scope>NUCLEOTIDE SEQUENCE</scope>
    <source>
        <strain evidence="1">MM171B01126</strain>
    </source>
</reference>
<dbReference type="AlphaFoldDB" id="A0A6M3MBS2"/>
<sequence length="54" mass="6053">MAKKTIFDMELDEFKANVDKKTQDSTPEAKTELLLWAVIGMLRKIGIKLGLGSE</sequence>
<gene>
    <name evidence="1" type="ORF">MM171B01126_0011</name>
</gene>